<feature type="domain" description="N-acetyltransferase" evidence="1">
    <location>
        <begin position="14"/>
        <end position="166"/>
    </location>
</feature>
<organism evidence="2 3">
    <name type="scientific">Photobacterium ganghwense</name>
    <dbReference type="NCBI Taxonomy" id="320778"/>
    <lineage>
        <taxon>Bacteria</taxon>
        <taxon>Pseudomonadati</taxon>
        <taxon>Pseudomonadota</taxon>
        <taxon>Gammaproteobacteria</taxon>
        <taxon>Vibrionales</taxon>
        <taxon>Vibrionaceae</taxon>
        <taxon>Photobacterium</taxon>
    </lineage>
</organism>
<protein>
    <submittedName>
        <fullName evidence="2">Acetyltransferase</fullName>
    </submittedName>
</protein>
<evidence type="ECO:0000313" key="2">
    <source>
        <dbReference type="EMBL" id="KLV11473.1"/>
    </source>
</evidence>
<dbReference type="PROSITE" id="PS51186">
    <property type="entry name" value="GNAT"/>
    <property type="match status" value="1"/>
</dbReference>
<keyword evidence="3" id="KW-1185">Reference proteome</keyword>
<dbReference type="SUPFAM" id="SSF55729">
    <property type="entry name" value="Acyl-CoA N-acyltransferases (Nat)"/>
    <property type="match status" value="1"/>
</dbReference>
<dbReference type="STRING" id="320778.ABT57_01605"/>
<dbReference type="Pfam" id="PF13508">
    <property type="entry name" value="Acetyltransf_7"/>
    <property type="match status" value="1"/>
</dbReference>
<dbReference type="EMBL" id="LDOU01000002">
    <property type="protein sequence ID" value="KLV11473.1"/>
    <property type="molecule type" value="Genomic_DNA"/>
</dbReference>
<dbReference type="Gene3D" id="3.40.630.30">
    <property type="match status" value="1"/>
</dbReference>
<keyword evidence="2" id="KW-0808">Transferase</keyword>
<accession>A0A0J1HIM6</accession>
<dbReference type="GO" id="GO:0016747">
    <property type="term" value="F:acyltransferase activity, transferring groups other than amino-acyl groups"/>
    <property type="evidence" value="ECO:0007669"/>
    <property type="project" value="InterPro"/>
</dbReference>
<evidence type="ECO:0000259" key="1">
    <source>
        <dbReference type="PROSITE" id="PS51186"/>
    </source>
</evidence>
<gene>
    <name evidence="2" type="ORF">ABT57_01605</name>
</gene>
<dbReference type="OrthoDB" id="5522469at2"/>
<dbReference type="InterPro" id="IPR016181">
    <property type="entry name" value="Acyl_CoA_acyltransferase"/>
</dbReference>
<name>A0A0J1HIM6_9GAMM</name>
<dbReference type="CDD" id="cd04301">
    <property type="entry name" value="NAT_SF"/>
    <property type="match status" value="1"/>
</dbReference>
<comment type="caution">
    <text evidence="2">The sequence shown here is derived from an EMBL/GenBank/DDBJ whole genome shotgun (WGS) entry which is preliminary data.</text>
</comment>
<evidence type="ECO:0000313" key="3">
    <source>
        <dbReference type="Proteomes" id="UP000035909"/>
    </source>
</evidence>
<dbReference type="PATRIC" id="fig|320778.3.peg.341"/>
<proteinExistence type="predicted"/>
<reference evidence="2 3" key="1">
    <citation type="submission" date="2015-05" db="EMBL/GenBank/DDBJ databases">
        <title>Photobacterium galathea sp. nov.</title>
        <authorList>
            <person name="Machado H."/>
            <person name="Gram L."/>
        </authorList>
    </citation>
    <scope>NUCLEOTIDE SEQUENCE [LARGE SCALE GENOMIC DNA]</scope>
    <source>
        <strain evidence="2 3">DSM 22954</strain>
    </source>
</reference>
<sequence length="167" mass="19197">MNNTCHPTNAPVSLSTRTAGEDDYEFLFQLKKAAEFGPISAVFGWDEALQREFHHDEWSAAKPEVICVNGQRAGSYLVEERNIRDKLTNESSPELYFCRFFLLPEFQGKGIGSAILARCVAQADRRRNLMRLCYLQGNRVGELYQRFGFEIENQDTQFVYMVRQPAT</sequence>
<dbReference type="AlphaFoldDB" id="A0A0J1HIM6"/>
<dbReference type="RefSeq" id="WP_047883432.1">
    <property type="nucleotide sequence ID" value="NZ_CP071325.1"/>
</dbReference>
<dbReference type="Proteomes" id="UP000035909">
    <property type="component" value="Unassembled WGS sequence"/>
</dbReference>
<dbReference type="InterPro" id="IPR000182">
    <property type="entry name" value="GNAT_dom"/>
</dbReference>